<reference evidence="8 9" key="1">
    <citation type="submission" date="2020-02" db="EMBL/GenBank/DDBJ databases">
        <authorList>
            <person name="Sun Q."/>
        </authorList>
    </citation>
    <scope>NUCLEOTIDE SEQUENCE [LARGE SCALE GENOMIC DNA]</scope>
    <source>
        <strain evidence="8 9">YIM 13062</strain>
    </source>
</reference>
<evidence type="ECO:0000256" key="2">
    <source>
        <dbReference type="ARBA" id="ARBA00022448"/>
    </source>
</evidence>
<evidence type="ECO:0000313" key="8">
    <source>
        <dbReference type="EMBL" id="NKE08388.1"/>
    </source>
</evidence>
<dbReference type="Pfam" id="PF00358">
    <property type="entry name" value="PTS_EIIA_1"/>
    <property type="match status" value="1"/>
</dbReference>
<comment type="caution">
    <text evidence="8">The sequence shown here is derived from an EMBL/GenBank/DDBJ whole genome shotgun (WGS) entry which is preliminary data.</text>
</comment>
<keyword evidence="3 8" id="KW-0762">Sugar transport</keyword>
<dbReference type="AlphaFoldDB" id="A0A846TGY5"/>
<gene>
    <name evidence="8" type="ORF">GTW58_00165</name>
</gene>
<dbReference type="Proteomes" id="UP000521379">
    <property type="component" value="Unassembled WGS sequence"/>
</dbReference>
<accession>A0A846TGY5</accession>
<dbReference type="EMBL" id="JAAVUN010000001">
    <property type="protein sequence ID" value="NKE08388.1"/>
    <property type="molecule type" value="Genomic_DNA"/>
</dbReference>
<dbReference type="InterPro" id="IPR011055">
    <property type="entry name" value="Dup_hybrid_motif"/>
</dbReference>
<feature type="domain" description="PTS EIIA type-1" evidence="7">
    <location>
        <begin position="21"/>
        <end position="127"/>
    </location>
</feature>
<evidence type="ECO:0000256" key="5">
    <source>
        <dbReference type="ARBA" id="ARBA00022683"/>
    </source>
</evidence>
<keyword evidence="4" id="KW-0808">Transferase</keyword>
<dbReference type="InterPro" id="IPR001127">
    <property type="entry name" value="PTS_EIIA_1_perm"/>
</dbReference>
<name>A0A846TGY5_9MICC</name>
<keyword evidence="6" id="KW-0418">Kinase</keyword>
<protein>
    <submittedName>
        <fullName evidence="8">PTS glucose transporter subunit IIA</fullName>
    </submittedName>
</protein>
<evidence type="ECO:0000259" key="7">
    <source>
        <dbReference type="PROSITE" id="PS51093"/>
    </source>
</evidence>
<dbReference type="PANTHER" id="PTHR45008">
    <property type="entry name" value="PTS SYSTEM GLUCOSE-SPECIFIC EIIA COMPONENT"/>
    <property type="match status" value="1"/>
</dbReference>
<proteinExistence type="predicted"/>
<dbReference type="PROSITE" id="PS00371">
    <property type="entry name" value="PTS_EIIA_TYPE_1_HIS"/>
    <property type="match status" value="1"/>
</dbReference>
<dbReference type="RefSeq" id="WP_047692107.1">
    <property type="nucleotide sequence ID" value="NZ_JAAVUN010000001.1"/>
</dbReference>
<evidence type="ECO:0000256" key="4">
    <source>
        <dbReference type="ARBA" id="ARBA00022679"/>
    </source>
</evidence>
<sequence>MTTPVLAPFAGAAVPLSEVPDPVFAQGMLGPGIAVIPDDAAGQLVVVAPVAGTIMKAMPHAVALVSESGQGVLVHVGIDTVQLKGEGFEVLVEKKQTVIAGQELLRVNAGFVREQGYDLISPVVLMDGDATQITQPVHGLVASADALFQIIG</sequence>
<dbReference type="PROSITE" id="PS51093">
    <property type="entry name" value="PTS_EIIA_TYPE_1"/>
    <property type="match status" value="1"/>
</dbReference>
<evidence type="ECO:0000256" key="6">
    <source>
        <dbReference type="ARBA" id="ARBA00022777"/>
    </source>
</evidence>
<dbReference type="SUPFAM" id="SSF51261">
    <property type="entry name" value="Duplicated hybrid motif"/>
    <property type="match status" value="1"/>
</dbReference>
<organism evidence="8 9">
    <name type="scientific">Kocuria subflava</name>
    <dbReference type="NCBI Taxonomy" id="1736139"/>
    <lineage>
        <taxon>Bacteria</taxon>
        <taxon>Bacillati</taxon>
        <taxon>Actinomycetota</taxon>
        <taxon>Actinomycetes</taxon>
        <taxon>Micrococcales</taxon>
        <taxon>Micrococcaceae</taxon>
        <taxon>Kocuria</taxon>
    </lineage>
</organism>
<dbReference type="NCBIfam" id="TIGR00830">
    <property type="entry name" value="PTBA"/>
    <property type="match status" value="1"/>
</dbReference>
<evidence type="ECO:0000256" key="3">
    <source>
        <dbReference type="ARBA" id="ARBA00022597"/>
    </source>
</evidence>
<dbReference type="PANTHER" id="PTHR45008:SF1">
    <property type="entry name" value="PTS SYSTEM GLUCOSE-SPECIFIC EIIA COMPONENT"/>
    <property type="match status" value="1"/>
</dbReference>
<dbReference type="InterPro" id="IPR050890">
    <property type="entry name" value="PTS_EIIA_component"/>
</dbReference>
<dbReference type="GO" id="GO:0005737">
    <property type="term" value="C:cytoplasm"/>
    <property type="evidence" value="ECO:0007669"/>
    <property type="project" value="UniProtKB-SubCell"/>
</dbReference>
<dbReference type="GO" id="GO:0009401">
    <property type="term" value="P:phosphoenolpyruvate-dependent sugar phosphotransferase system"/>
    <property type="evidence" value="ECO:0007669"/>
    <property type="project" value="UniProtKB-KW"/>
</dbReference>
<keyword evidence="9" id="KW-1185">Reference proteome</keyword>
<evidence type="ECO:0000256" key="1">
    <source>
        <dbReference type="ARBA" id="ARBA00004496"/>
    </source>
</evidence>
<keyword evidence="2" id="KW-0813">Transport</keyword>
<dbReference type="Gene3D" id="2.70.70.10">
    <property type="entry name" value="Glucose Permease (Domain IIA)"/>
    <property type="match status" value="1"/>
</dbReference>
<dbReference type="GO" id="GO:0016301">
    <property type="term" value="F:kinase activity"/>
    <property type="evidence" value="ECO:0007669"/>
    <property type="project" value="UniProtKB-KW"/>
</dbReference>
<keyword evidence="5" id="KW-0598">Phosphotransferase system</keyword>
<comment type="subcellular location">
    <subcellularLocation>
        <location evidence="1">Cytoplasm</location>
    </subcellularLocation>
</comment>
<evidence type="ECO:0000313" key="9">
    <source>
        <dbReference type="Proteomes" id="UP000521379"/>
    </source>
</evidence>